<sequence>MTRLESIYSSGAATTMAPPTNVLDHIIHLSPPGKLSEAVAHWEQLGFKVIPGGTHADGLTSNGLVALADGVYIELIAFEISPNDPPASDHWWAKKQPGWIDWACLGLEDHIDHAIAGREKGVNSGVEYQEGKEGGRKRASDGKELKWRVTFPHLNHGRGTVPFFCQDLTPRDLRVPAADADSHTNTALGIAYLHLAVPQTQFDQVKAQLSVVLGTQPNESDEWELAVPHGLFNPAPKLKIVGSVDEISSIAEVGFYAKKSGTEDTVEGFGKVAFLEL</sequence>
<name>A0A8H3B647_9AGAM</name>
<dbReference type="PANTHER" id="PTHR40265">
    <property type="entry name" value="BLL2707 PROTEIN"/>
    <property type="match status" value="1"/>
</dbReference>
<dbReference type="SUPFAM" id="SSF54593">
    <property type="entry name" value="Glyoxalase/Bleomycin resistance protein/Dihydroxybiphenyl dioxygenase"/>
    <property type="match status" value="1"/>
</dbReference>
<protein>
    <recommendedName>
        <fullName evidence="1">Glyoxalase-like domain-containing protein</fullName>
    </recommendedName>
</protein>
<organism evidence="2 3">
    <name type="scientific">Rhizoctonia solani</name>
    <dbReference type="NCBI Taxonomy" id="456999"/>
    <lineage>
        <taxon>Eukaryota</taxon>
        <taxon>Fungi</taxon>
        <taxon>Dikarya</taxon>
        <taxon>Basidiomycota</taxon>
        <taxon>Agaricomycotina</taxon>
        <taxon>Agaricomycetes</taxon>
        <taxon>Cantharellales</taxon>
        <taxon>Ceratobasidiaceae</taxon>
        <taxon>Rhizoctonia</taxon>
    </lineage>
</organism>
<dbReference type="PANTHER" id="PTHR40265:SF1">
    <property type="entry name" value="GLYOXALASE-LIKE DOMAIN-CONTAINING PROTEIN"/>
    <property type="match status" value="1"/>
</dbReference>
<dbReference type="Pfam" id="PF13468">
    <property type="entry name" value="Glyoxalase_3"/>
    <property type="match status" value="1"/>
</dbReference>
<proteinExistence type="predicted"/>
<dbReference type="Proteomes" id="UP000663846">
    <property type="component" value="Unassembled WGS sequence"/>
</dbReference>
<evidence type="ECO:0000313" key="3">
    <source>
        <dbReference type="Proteomes" id="UP000663846"/>
    </source>
</evidence>
<feature type="domain" description="Glyoxalase-like" evidence="1">
    <location>
        <begin position="23"/>
        <end position="209"/>
    </location>
</feature>
<dbReference type="InterPro" id="IPR025870">
    <property type="entry name" value="Glyoxalase-like_dom"/>
</dbReference>
<dbReference type="Gene3D" id="3.10.180.10">
    <property type="entry name" value="2,3-Dihydroxybiphenyl 1,2-Dioxygenase, domain 1"/>
    <property type="match status" value="1"/>
</dbReference>
<evidence type="ECO:0000313" key="2">
    <source>
        <dbReference type="EMBL" id="CAE6448996.1"/>
    </source>
</evidence>
<accession>A0A8H3B647</accession>
<comment type="caution">
    <text evidence="2">The sequence shown here is derived from an EMBL/GenBank/DDBJ whole genome shotgun (WGS) entry which is preliminary data.</text>
</comment>
<dbReference type="InterPro" id="IPR029068">
    <property type="entry name" value="Glyas_Bleomycin-R_OHBP_Dase"/>
</dbReference>
<reference evidence="2" key="1">
    <citation type="submission" date="2021-01" db="EMBL/GenBank/DDBJ databases">
        <authorList>
            <person name="Kaushik A."/>
        </authorList>
    </citation>
    <scope>NUCLEOTIDE SEQUENCE</scope>
    <source>
        <strain evidence="2">AG1-1C</strain>
    </source>
</reference>
<dbReference type="EMBL" id="CAJMWS010000515">
    <property type="protein sequence ID" value="CAE6448996.1"/>
    <property type="molecule type" value="Genomic_DNA"/>
</dbReference>
<dbReference type="AlphaFoldDB" id="A0A8H3B647"/>
<evidence type="ECO:0000259" key="1">
    <source>
        <dbReference type="Pfam" id="PF13468"/>
    </source>
</evidence>
<gene>
    <name evidence="2" type="ORF">RDB_LOCUS142849</name>
</gene>